<dbReference type="RefSeq" id="WP_369777288.1">
    <property type="nucleotide sequence ID" value="NZ_CP165727.1"/>
</dbReference>
<dbReference type="SUPFAM" id="SSF101908">
    <property type="entry name" value="Putative isomerase YbhE"/>
    <property type="match status" value="1"/>
</dbReference>
<dbReference type="PANTHER" id="PTHR38340:SF1">
    <property type="entry name" value="S-LAYER PROTEIN"/>
    <property type="match status" value="1"/>
</dbReference>
<reference evidence="5" key="1">
    <citation type="submission" date="2024-08" db="EMBL/GenBank/DDBJ databases">
        <authorList>
            <person name="Yu S.T."/>
        </authorList>
    </citation>
    <scope>NUCLEOTIDE SEQUENCE</scope>
    <source>
        <strain evidence="5">R33</strain>
    </source>
</reference>
<dbReference type="PROSITE" id="PS00330">
    <property type="entry name" value="HEMOLYSIN_CALCIUM"/>
    <property type="match status" value="1"/>
</dbReference>
<dbReference type="EMBL" id="CP165727">
    <property type="protein sequence ID" value="XDV62883.1"/>
    <property type="molecule type" value="Genomic_DNA"/>
</dbReference>
<feature type="compositionally biased region" description="Polar residues" evidence="3">
    <location>
        <begin position="562"/>
        <end position="585"/>
    </location>
</feature>
<dbReference type="InterPro" id="IPR001343">
    <property type="entry name" value="Hemolysn_Ca-bd"/>
</dbReference>
<dbReference type="Gene3D" id="2.150.10.10">
    <property type="entry name" value="Serralysin-like metalloprotease, C-terminal"/>
    <property type="match status" value="1"/>
</dbReference>
<dbReference type="NCBIfam" id="TIGR01451">
    <property type="entry name" value="B_ant_repeat"/>
    <property type="match status" value="1"/>
</dbReference>
<dbReference type="PRINTS" id="PR00313">
    <property type="entry name" value="CABNDNGRPT"/>
</dbReference>
<feature type="domain" description="DUF11" evidence="4">
    <location>
        <begin position="471"/>
        <end position="587"/>
    </location>
</feature>
<sequence length="703" mass="69005">MQYEAVRCSLHPASPEVRTPMTHAQLTPAQRRRRRPGSKTGALAAALGVALVLALPGTAAAAPGDPDPAFGSDGRVVTSFPGFAEGHDIARQADGKLVVVGQSEGGFALARYGTNGSLDPAFAGDGTVTSDFGGGSHSANAVAIQPSDGKIVVAGTTEVIAEEGGGCCFFSVARYNPDGSPDTGFGDDGLVRVDEFGGSADGADVAVQPDGKIIAAGKGGGGGFALVRLDTGGNLDPSLGGDGAVVAGFTPASPQDAGGIARGMALQPDGKILSVGYVGNTAFDIGVARYLPNGSLDPAFSGDGMVTADFGGTEFGNAVAVQPDGKIVAAGSRDTGVALLRYNANGSPDTGFGTGGRTSVSFPGDRGTANAMALQQNGKIVLAGQADDPNSSEANDFGLVRFNANGTVDTGFGGDGFVVTGFGDFDEARGVLVQPDGNIVAAGYGAGHAFALARYEGGDGTPPPPPPARADLSVTKSGTATVSIGDRASYTVTVSNSAASTATATGVTLTDTLSGAGAGLTSAAASQGTCTTTATGANCALGSLAPGASATVTVTAEPRATGTLTNTANVSASQQDPSTTDNQATATTSVNNARGCTIVGTTGADTLTGGYGNDVICALGGNDTVRASYGNDTVHGGYGNDDIDGGFGDDSLNGGPGNDTLTGNYGNDRLTTTDAVSGNDTANGSAGTDTCTTDPGDIRISCP</sequence>
<evidence type="ECO:0000256" key="3">
    <source>
        <dbReference type="SAM" id="MobiDB-lite"/>
    </source>
</evidence>
<keyword evidence="2" id="KW-0964">Secreted</keyword>
<proteinExistence type="predicted"/>
<dbReference type="Pfam" id="PF17164">
    <property type="entry name" value="DUF5122"/>
    <property type="match status" value="6"/>
</dbReference>
<feature type="compositionally biased region" description="Polar residues" evidence="3">
    <location>
        <begin position="659"/>
        <end position="693"/>
    </location>
</feature>
<dbReference type="PANTHER" id="PTHR38340">
    <property type="entry name" value="S-LAYER PROTEIN"/>
    <property type="match status" value="1"/>
</dbReference>
<dbReference type="InterPro" id="IPR047589">
    <property type="entry name" value="DUF11_rpt"/>
</dbReference>
<organism evidence="5">
    <name type="scientific">Streptomyces sp. R33</name>
    <dbReference type="NCBI Taxonomy" id="3238629"/>
    <lineage>
        <taxon>Bacteria</taxon>
        <taxon>Bacillati</taxon>
        <taxon>Actinomycetota</taxon>
        <taxon>Actinomycetes</taxon>
        <taxon>Kitasatosporales</taxon>
        <taxon>Streptomycetaceae</taxon>
        <taxon>Streptomyces</taxon>
    </lineage>
</organism>
<evidence type="ECO:0000256" key="1">
    <source>
        <dbReference type="ARBA" id="ARBA00004613"/>
    </source>
</evidence>
<dbReference type="InterPro" id="IPR011049">
    <property type="entry name" value="Serralysin-like_metalloprot_C"/>
</dbReference>
<dbReference type="Gene3D" id="2.60.40.10">
    <property type="entry name" value="Immunoglobulins"/>
    <property type="match status" value="1"/>
</dbReference>
<dbReference type="InterPro" id="IPR013783">
    <property type="entry name" value="Ig-like_fold"/>
</dbReference>
<dbReference type="NCBIfam" id="TIGR02608">
    <property type="entry name" value="delta_60_rpt"/>
    <property type="match status" value="7"/>
</dbReference>
<dbReference type="InterPro" id="IPR001434">
    <property type="entry name" value="OmcB-like_DUF11"/>
</dbReference>
<dbReference type="Pfam" id="PF01345">
    <property type="entry name" value="DUF11"/>
    <property type="match status" value="1"/>
</dbReference>
<dbReference type="InterPro" id="IPR050557">
    <property type="entry name" value="RTX_toxin/Mannuronan_C5-epim"/>
</dbReference>
<dbReference type="AlphaFoldDB" id="A0AB39XYQ1"/>
<evidence type="ECO:0000259" key="4">
    <source>
        <dbReference type="Pfam" id="PF01345"/>
    </source>
</evidence>
<accession>A0AB39XYQ1</accession>
<dbReference type="SUPFAM" id="SSF51120">
    <property type="entry name" value="beta-Roll"/>
    <property type="match status" value="1"/>
</dbReference>
<evidence type="ECO:0000256" key="2">
    <source>
        <dbReference type="ARBA" id="ARBA00022525"/>
    </source>
</evidence>
<dbReference type="GO" id="GO:0005509">
    <property type="term" value="F:calcium ion binding"/>
    <property type="evidence" value="ECO:0007669"/>
    <property type="project" value="InterPro"/>
</dbReference>
<dbReference type="GO" id="GO:0005975">
    <property type="term" value="P:carbohydrate metabolic process"/>
    <property type="evidence" value="ECO:0007669"/>
    <property type="project" value="UniProtKB-ARBA"/>
</dbReference>
<dbReference type="GO" id="GO:0005576">
    <property type="term" value="C:extracellular region"/>
    <property type="evidence" value="ECO:0007669"/>
    <property type="project" value="UniProtKB-SubCell"/>
</dbReference>
<feature type="region of interest" description="Disordered" evidence="3">
    <location>
        <begin position="560"/>
        <end position="585"/>
    </location>
</feature>
<dbReference type="InterPro" id="IPR018511">
    <property type="entry name" value="Hemolysin-typ_Ca-bd_CS"/>
</dbReference>
<dbReference type="Gene3D" id="2.80.10.50">
    <property type="match status" value="4"/>
</dbReference>
<name>A0AB39XYQ1_9ACTN</name>
<protein>
    <submittedName>
        <fullName evidence="5">Calcium-binding protein</fullName>
    </submittedName>
</protein>
<evidence type="ECO:0000313" key="5">
    <source>
        <dbReference type="EMBL" id="XDV62883.1"/>
    </source>
</evidence>
<dbReference type="InterPro" id="IPR013431">
    <property type="entry name" value="Delta_60_rpt"/>
</dbReference>
<gene>
    <name evidence="5" type="ORF">AB5J51_08005</name>
</gene>
<dbReference type="Pfam" id="PF00353">
    <property type="entry name" value="HemolysinCabind"/>
    <property type="match status" value="2"/>
</dbReference>
<feature type="region of interest" description="Disordered" evidence="3">
    <location>
        <begin position="647"/>
        <end position="695"/>
    </location>
</feature>
<comment type="subcellular location">
    <subcellularLocation>
        <location evidence="1">Secreted</location>
    </subcellularLocation>
</comment>